<comment type="caution">
    <text evidence="1">The sequence shown here is derived from an EMBL/GenBank/DDBJ whole genome shotgun (WGS) entry which is preliminary data.</text>
</comment>
<name>A0A949JBI1_9ACTN</name>
<dbReference type="AlphaFoldDB" id="A0A949JBI1"/>
<gene>
    <name evidence="1" type="ORF">JGS22_001835</name>
</gene>
<reference evidence="1" key="1">
    <citation type="submission" date="2021-06" db="EMBL/GenBank/DDBJ databases">
        <title>Sequencing of actinobacteria type strains.</title>
        <authorList>
            <person name="Nguyen G.-S."/>
            <person name="Wentzel A."/>
        </authorList>
    </citation>
    <scope>NUCLEOTIDE SEQUENCE</scope>
    <source>
        <strain evidence="1">P38-E01</strain>
    </source>
</reference>
<organism evidence="1 2">
    <name type="scientific">Streptomyces tardus</name>
    <dbReference type="NCBI Taxonomy" id="2780544"/>
    <lineage>
        <taxon>Bacteria</taxon>
        <taxon>Bacillati</taxon>
        <taxon>Actinomycetota</taxon>
        <taxon>Actinomycetes</taxon>
        <taxon>Kitasatosporales</taxon>
        <taxon>Streptomycetaceae</taxon>
        <taxon>Streptomyces</taxon>
    </lineage>
</organism>
<dbReference type="Proteomes" id="UP000694501">
    <property type="component" value="Unassembled WGS sequence"/>
</dbReference>
<evidence type="ECO:0000313" key="2">
    <source>
        <dbReference type="Proteomes" id="UP000694501"/>
    </source>
</evidence>
<dbReference type="EMBL" id="JAELVF020000001">
    <property type="protein sequence ID" value="MBU7596412.1"/>
    <property type="molecule type" value="Genomic_DNA"/>
</dbReference>
<accession>A0A949JBI1</accession>
<keyword evidence="2" id="KW-1185">Reference proteome</keyword>
<evidence type="ECO:0000313" key="1">
    <source>
        <dbReference type="EMBL" id="MBU7596412.1"/>
    </source>
</evidence>
<proteinExistence type="predicted"/>
<dbReference type="RefSeq" id="WP_211040147.1">
    <property type="nucleotide sequence ID" value="NZ_JAELVF020000001.1"/>
</dbReference>
<protein>
    <submittedName>
        <fullName evidence="1">Uncharacterized protein</fullName>
    </submittedName>
</protein>
<sequence length="95" mass="10871">MTIPEINSALRSSLRSHRFSLRPEPDTRPGEEKVHLVLDDGTETFHAGWVGHRRGLWTAYAVVRPGGLFRTEEFGRYESFEDAVLDVLMSFTHVE</sequence>